<dbReference type="RefSeq" id="WP_091667515.1">
    <property type="nucleotide sequence ID" value="NZ_LT594323.1"/>
</dbReference>
<protein>
    <submittedName>
        <fullName evidence="2">Uncharacterized protein</fullName>
    </submittedName>
</protein>
<reference evidence="3" key="1">
    <citation type="submission" date="2016-06" db="EMBL/GenBank/DDBJ databases">
        <authorList>
            <person name="Varghese N."/>
            <person name="Submissions Spin"/>
        </authorList>
    </citation>
    <scope>NUCLEOTIDE SEQUENCE [LARGE SCALE GENOMIC DNA]</scope>
    <source>
        <strain evidence="3">DSM 44815</strain>
    </source>
</reference>
<feature type="compositionally biased region" description="Polar residues" evidence="1">
    <location>
        <begin position="197"/>
        <end position="211"/>
    </location>
</feature>
<feature type="region of interest" description="Disordered" evidence="1">
    <location>
        <begin position="171"/>
        <end position="237"/>
    </location>
</feature>
<evidence type="ECO:0000256" key="1">
    <source>
        <dbReference type="SAM" id="MobiDB-lite"/>
    </source>
</evidence>
<dbReference type="STRING" id="261654.GA0070611_4522"/>
<feature type="compositionally biased region" description="Low complexity" evidence="1">
    <location>
        <begin position="85"/>
        <end position="104"/>
    </location>
</feature>
<evidence type="ECO:0000313" key="3">
    <source>
        <dbReference type="Proteomes" id="UP000199385"/>
    </source>
</evidence>
<organism evidence="2 3">
    <name type="scientific">Micromonospora auratinigra</name>
    <dbReference type="NCBI Taxonomy" id="261654"/>
    <lineage>
        <taxon>Bacteria</taxon>
        <taxon>Bacillati</taxon>
        <taxon>Actinomycetota</taxon>
        <taxon>Actinomycetes</taxon>
        <taxon>Micromonosporales</taxon>
        <taxon>Micromonosporaceae</taxon>
        <taxon>Micromonospora</taxon>
    </lineage>
</organism>
<name>A0A1A9A0X1_9ACTN</name>
<accession>A0A1A9A0X1</accession>
<dbReference type="EMBL" id="LT594323">
    <property type="protein sequence ID" value="SBT49732.1"/>
    <property type="molecule type" value="Genomic_DNA"/>
</dbReference>
<evidence type="ECO:0000313" key="2">
    <source>
        <dbReference type="EMBL" id="SBT49732.1"/>
    </source>
</evidence>
<gene>
    <name evidence="2" type="ORF">GA0070611_4522</name>
</gene>
<dbReference type="OrthoDB" id="3404896at2"/>
<keyword evidence="3" id="KW-1185">Reference proteome</keyword>
<dbReference type="Proteomes" id="UP000199385">
    <property type="component" value="Chromosome I"/>
</dbReference>
<sequence>MTAREFSEVDHDLLADYVGGALDGTPEQGTVARLVAEDPAWGDAYAELARALDLVGADLADWAGDAEPRMPEVVLERITAALAGAGPAPDGPAPAADVRRAAPGSPVVPAQPTGGNRPVGGPLRPTDGPGHTGPGRRGRRWARIAAPVTVAAASIAAVGFGLSNLVGTGPGGAGSSAQDAGAPAAAPREAGPYLTAPTVTSGTDYTPQRLSTGATGATFAGPGGKDGSRPELAPEGGRVPALAGLDRLGRRETLGACLAAIAAEHGTGAVDVSLVDYASFQGSPALVVTFTDASGGRWAWVSGPECGVPGSGADTRFRTRVG</sequence>
<feature type="region of interest" description="Disordered" evidence="1">
    <location>
        <begin position="85"/>
        <end position="138"/>
    </location>
</feature>
<dbReference type="AlphaFoldDB" id="A0A1A9A0X1"/>
<proteinExistence type="predicted"/>
<feature type="compositionally biased region" description="Low complexity" evidence="1">
    <location>
        <begin position="175"/>
        <end position="192"/>
    </location>
</feature>
<dbReference type="PATRIC" id="fig|261654.4.peg.4585"/>